<dbReference type="PANTHER" id="PTHR37984">
    <property type="entry name" value="PROTEIN CBG26694"/>
    <property type="match status" value="1"/>
</dbReference>
<evidence type="ECO:0000313" key="4">
    <source>
        <dbReference type="Proteomes" id="UP000765509"/>
    </source>
</evidence>
<proteinExistence type="predicted"/>
<accession>A0A9Q3Q4I4</accession>
<comment type="caution">
    <text evidence="3">The sequence shown here is derived from an EMBL/GenBank/DDBJ whole genome shotgun (WGS) entry which is preliminary data.</text>
</comment>
<dbReference type="Proteomes" id="UP000765509">
    <property type="component" value="Unassembled WGS sequence"/>
</dbReference>
<keyword evidence="4" id="KW-1185">Reference proteome</keyword>
<dbReference type="EMBL" id="AVOT02120032">
    <property type="protein sequence ID" value="MBW0585141.1"/>
    <property type="molecule type" value="Genomic_DNA"/>
</dbReference>
<evidence type="ECO:0000313" key="3">
    <source>
        <dbReference type="EMBL" id="MBW0585141.1"/>
    </source>
</evidence>
<dbReference type="Gene3D" id="1.10.340.70">
    <property type="match status" value="1"/>
</dbReference>
<dbReference type="SUPFAM" id="SSF53098">
    <property type="entry name" value="Ribonuclease H-like"/>
    <property type="match status" value="1"/>
</dbReference>
<dbReference type="OrthoDB" id="2430298at2759"/>
<dbReference type="AlphaFoldDB" id="A0A9Q3Q4I4"/>
<evidence type="ECO:0000256" key="1">
    <source>
        <dbReference type="ARBA" id="ARBA00022884"/>
    </source>
</evidence>
<dbReference type="Gene3D" id="3.30.420.10">
    <property type="entry name" value="Ribonuclease H-like superfamily/Ribonuclease H"/>
    <property type="match status" value="1"/>
</dbReference>
<protein>
    <recommendedName>
        <fullName evidence="2">Integrase catalytic domain-containing protein</fullName>
    </recommendedName>
</protein>
<dbReference type="InterPro" id="IPR050951">
    <property type="entry name" value="Retrovirus_Pol_polyprotein"/>
</dbReference>
<dbReference type="GO" id="GO:0015074">
    <property type="term" value="P:DNA integration"/>
    <property type="evidence" value="ECO:0007669"/>
    <property type="project" value="InterPro"/>
</dbReference>
<evidence type="ECO:0000259" key="2">
    <source>
        <dbReference type="PROSITE" id="PS50994"/>
    </source>
</evidence>
<gene>
    <name evidence="3" type="ORF">O181_124856</name>
</gene>
<dbReference type="InterPro" id="IPR041588">
    <property type="entry name" value="Integrase_H2C2"/>
</dbReference>
<dbReference type="InterPro" id="IPR001584">
    <property type="entry name" value="Integrase_cat-core"/>
</dbReference>
<dbReference type="Pfam" id="PF00665">
    <property type="entry name" value="rve"/>
    <property type="match status" value="1"/>
</dbReference>
<dbReference type="PROSITE" id="PS50994">
    <property type="entry name" value="INTEGRASE"/>
    <property type="match status" value="1"/>
</dbReference>
<reference evidence="3" key="1">
    <citation type="submission" date="2021-03" db="EMBL/GenBank/DDBJ databases">
        <title>Draft genome sequence of rust myrtle Austropuccinia psidii MF-1, a brazilian biotype.</title>
        <authorList>
            <person name="Quecine M.C."/>
            <person name="Pachon D.M.R."/>
            <person name="Bonatelli M.L."/>
            <person name="Correr F.H."/>
            <person name="Franceschini L.M."/>
            <person name="Leite T.F."/>
            <person name="Margarido G.R.A."/>
            <person name="Almeida C.A."/>
            <person name="Ferrarezi J.A."/>
            <person name="Labate C.A."/>
        </authorList>
    </citation>
    <scope>NUCLEOTIDE SEQUENCE</scope>
    <source>
        <strain evidence="3">MF-1</strain>
    </source>
</reference>
<sequence>MKTPNRHMLRWQIAIQEYRGNMNIAHKSGNIHKNADGLSRWALANTPDNQAWVPQEEHYIKGICVTDIGTEFFNQVKESYNIEKNCHILSQLLVTRHTCVMALTDRTLINTILHECHDSVAAGNLSEDRTLERVKTCSWWPNWKKDVAEYCQTCDRCQKANRATVKRFGMMIQIQEPKSPCEIVHMDCVTALPPGGERSYNACLVLVDRYSKTPMFLPCHKHDTAMDTAIMIWNKVISHTGLFQNIISDRDPKFTSALWTNLHNLFGTKLSFSPAYHPQTYGFAERMIQTLEDMIRRFCAYGLELKYSDSFTHDWCTLIPALELVYKTSIHSSTGQTPACHRGSLK</sequence>
<dbReference type="GO" id="GO:0003723">
    <property type="term" value="F:RNA binding"/>
    <property type="evidence" value="ECO:0007669"/>
    <property type="project" value="UniProtKB-KW"/>
</dbReference>
<dbReference type="InterPro" id="IPR036397">
    <property type="entry name" value="RNaseH_sf"/>
</dbReference>
<dbReference type="GO" id="GO:0005634">
    <property type="term" value="C:nucleus"/>
    <property type="evidence" value="ECO:0007669"/>
    <property type="project" value="UniProtKB-ARBA"/>
</dbReference>
<feature type="domain" description="Integrase catalytic" evidence="2">
    <location>
        <begin position="176"/>
        <end position="346"/>
    </location>
</feature>
<keyword evidence="1" id="KW-0694">RNA-binding</keyword>
<dbReference type="InterPro" id="IPR012337">
    <property type="entry name" value="RNaseH-like_sf"/>
</dbReference>
<dbReference type="PANTHER" id="PTHR37984:SF5">
    <property type="entry name" value="PROTEIN NYNRIN-LIKE"/>
    <property type="match status" value="1"/>
</dbReference>
<name>A0A9Q3Q4I4_9BASI</name>
<dbReference type="Pfam" id="PF17921">
    <property type="entry name" value="Integrase_H2C2"/>
    <property type="match status" value="1"/>
</dbReference>
<organism evidence="3 4">
    <name type="scientific">Austropuccinia psidii MF-1</name>
    <dbReference type="NCBI Taxonomy" id="1389203"/>
    <lineage>
        <taxon>Eukaryota</taxon>
        <taxon>Fungi</taxon>
        <taxon>Dikarya</taxon>
        <taxon>Basidiomycota</taxon>
        <taxon>Pucciniomycotina</taxon>
        <taxon>Pucciniomycetes</taxon>
        <taxon>Pucciniales</taxon>
        <taxon>Sphaerophragmiaceae</taxon>
        <taxon>Austropuccinia</taxon>
    </lineage>
</organism>